<organism evidence="2 3">
    <name type="scientific">Halodesulfovibrio spirochaetisodalis</name>
    <dbReference type="NCBI Taxonomy" id="1560234"/>
    <lineage>
        <taxon>Bacteria</taxon>
        <taxon>Pseudomonadati</taxon>
        <taxon>Thermodesulfobacteriota</taxon>
        <taxon>Desulfovibrionia</taxon>
        <taxon>Desulfovibrionales</taxon>
        <taxon>Desulfovibrionaceae</taxon>
        <taxon>Halodesulfovibrio</taxon>
    </lineage>
</organism>
<evidence type="ECO:0000313" key="3">
    <source>
        <dbReference type="Proteomes" id="UP000091979"/>
    </source>
</evidence>
<dbReference type="STRING" id="1560234.SP90_09260"/>
<dbReference type="GO" id="GO:0035438">
    <property type="term" value="F:cyclic-di-GMP binding"/>
    <property type="evidence" value="ECO:0007669"/>
    <property type="project" value="InterPro"/>
</dbReference>
<dbReference type="Proteomes" id="UP000091979">
    <property type="component" value="Unassembled WGS sequence"/>
</dbReference>
<dbReference type="InterPro" id="IPR009875">
    <property type="entry name" value="PilZ_domain"/>
</dbReference>
<accession>A0A1B7XCA7</accession>
<keyword evidence="3" id="KW-1185">Reference proteome</keyword>
<evidence type="ECO:0000259" key="1">
    <source>
        <dbReference type="Pfam" id="PF07238"/>
    </source>
</evidence>
<sequence>MSNLEFTMPTNGNERRRAFRAKAYGVSVTFDEQNVTCDILDVSVTGFAIKNDLAFLREGSEHSISINVAGKSYLSDLTCRVVRILDNGIIGCDFRTLDRRQEARLDRLVLELQKRMIAKKKEKSATE</sequence>
<dbReference type="Gene3D" id="2.40.10.220">
    <property type="entry name" value="predicted glycosyltransferase like domains"/>
    <property type="match status" value="1"/>
</dbReference>
<dbReference type="PATRIC" id="fig|1560234.3.peg.682"/>
<dbReference type="SUPFAM" id="SSF141371">
    <property type="entry name" value="PilZ domain-like"/>
    <property type="match status" value="1"/>
</dbReference>
<protein>
    <recommendedName>
        <fullName evidence="1">PilZ domain-containing protein</fullName>
    </recommendedName>
</protein>
<feature type="domain" description="PilZ" evidence="1">
    <location>
        <begin position="14"/>
        <end position="110"/>
    </location>
</feature>
<evidence type="ECO:0000313" key="2">
    <source>
        <dbReference type="EMBL" id="OBQ51561.1"/>
    </source>
</evidence>
<dbReference type="OrthoDB" id="5471615at2"/>
<dbReference type="RefSeq" id="WP_066854855.1">
    <property type="nucleotide sequence ID" value="NZ_JXMS01000014.1"/>
</dbReference>
<dbReference type="EMBL" id="JXMS01000014">
    <property type="protein sequence ID" value="OBQ51561.1"/>
    <property type="molecule type" value="Genomic_DNA"/>
</dbReference>
<reference evidence="2 3" key="1">
    <citation type="submission" date="2015-01" db="EMBL/GenBank/DDBJ databases">
        <title>Desulfovibrio sp. JC271 draft genome sequence.</title>
        <authorList>
            <person name="Shivani Y."/>
            <person name="Subhash Y."/>
            <person name="Sasikala C."/>
            <person name="Ramana C.V."/>
        </authorList>
    </citation>
    <scope>NUCLEOTIDE SEQUENCE [LARGE SCALE GENOMIC DNA]</scope>
    <source>
        <strain evidence="2 3">JC271</strain>
    </source>
</reference>
<name>A0A1B7XCA7_9BACT</name>
<dbReference type="Pfam" id="PF07238">
    <property type="entry name" value="PilZ"/>
    <property type="match status" value="1"/>
</dbReference>
<gene>
    <name evidence="2" type="ORF">SP90_09260</name>
</gene>
<proteinExistence type="predicted"/>
<comment type="caution">
    <text evidence="2">The sequence shown here is derived from an EMBL/GenBank/DDBJ whole genome shotgun (WGS) entry which is preliminary data.</text>
</comment>
<dbReference type="AlphaFoldDB" id="A0A1B7XCA7"/>